<dbReference type="SMART" id="SM00987">
    <property type="entry name" value="UreE_C"/>
    <property type="match status" value="1"/>
</dbReference>
<keyword evidence="7" id="KW-0234">DNA repair</keyword>
<evidence type="ECO:0000256" key="7">
    <source>
        <dbReference type="ARBA" id="ARBA00023204"/>
    </source>
</evidence>
<evidence type="ECO:0000313" key="12">
    <source>
        <dbReference type="Proteomes" id="UP001529272"/>
    </source>
</evidence>
<dbReference type="EMBL" id="CP015267">
    <property type="protein sequence ID" value="ASL17283.1"/>
    <property type="molecule type" value="Genomic_DNA"/>
</dbReference>
<dbReference type="InterPro" id="IPR036895">
    <property type="entry name" value="Uracil-DNA_glycosylase-like_sf"/>
</dbReference>
<evidence type="ECO:0000259" key="8">
    <source>
        <dbReference type="SMART" id="SM00986"/>
    </source>
</evidence>
<dbReference type="GO" id="GO:0006281">
    <property type="term" value="P:DNA repair"/>
    <property type="evidence" value="ECO:0007669"/>
    <property type="project" value="UniProtKB-KW"/>
</dbReference>
<evidence type="ECO:0000256" key="1">
    <source>
        <dbReference type="ARBA" id="ARBA00022485"/>
    </source>
</evidence>
<dbReference type="PANTHER" id="PTHR33693:SF1">
    <property type="entry name" value="TYPE-4 URACIL-DNA GLYCOSYLASE"/>
    <property type="match status" value="1"/>
</dbReference>
<organism evidence="9 11">
    <name type="scientific">Mycobacterium intracellulare subsp. chimaera</name>
    <dbReference type="NCBI Taxonomy" id="222805"/>
    <lineage>
        <taxon>Bacteria</taxon>
        <taxon>Bacillati</taxon>
        <taxon>Actinomycetota</taxon>
        <taxon>Actinomycetes</taxon>
        <taxon>Mycobacteriales</taxon>
        <taxon>Mycobacteriaceae</taxon>
        <taxon>Mycobacterium</taxon>
        <taxon>Mycobacterium avium complex (MAC)</taxon>
    </lineage>
</organism>
<dbReference type="Proteomes" id="UP000198286">
    <property type="component" value="Chromosome"/>
</dbReference>
<keyword evidence="4" id="KW-0378">Hydrolase</keyword>
<dbReference type="GO" id="GO:0097506">
    <property type="term" value="F:deaminated base DNA N-glycosylase activity"/>
    <property type="evidence" value="ECO:0007669"/>
    <property type="project" value="UniProtKB-ARBA"/>
</dbReference>
<dbReference type="SMART" id="SM00986">
    <property type="entry name" value="UDG"/>
    <property type="match status" value="1"/>
</dbReference>
<dbReference type="InterPro" id="IPR005122">
    <property type="entry name" value="Uracil-DNA_glycosylase-like"/>
</dbReference>
<dbReference type="InterPro" id="IPR051536">
    <property type="entry name" value="UDG_Type-4/5"/>
</dbReference>
<keyword evidence="1" id="KW-0004">4Fe-4S</keyword>
<evidence type="ECO:0000313" key="9">
    <source>
        <dbReference type="EMBL" id="ASL17283.1"/>
    </source>
</evidence>
<keyword evidence="12" id="KW-1185">Reference proteome</keyword>
<dbReference type="Pfam" id="PF03167">
    <property type="entry name" value="UDG"/>
    <property type="match status" value="1"/>
</dbReference>
<evidence type="ECO:0000256" key="4">
    <source>
        <dbReference type="ARBA" id="ARBA00022801"/>
    </source>
</evidence>
<reference evidence="10" key="4">
    <citation type="submission" date="2023-06" db="EMBL/GenBank/DDBJ databases">
        <authorList>
            <person name="Spilker T."/>
        </authorList>
    </citation>
    <scope>NUCLEOTIDE SEQUENCE</scope>
    <source>
        <strain evidence="10">FLAC1071</strain>
    </source>
</reference>
<dbReference type="GO" id="GO:0051539">
    <property type="term" value="F:4 iron, 4 sulfur cluster binding"/>
    <property type="evidence" value="ECO:0007669"/>
    <property type="project" value="UniProtKB-KW"/>
</dbReference>
<protein>
    <submittedName>
        <fullName evidence="10">Uracil-DNA glycosylase family protein</fullName>
    </submittedName>
    <submittedName>
        <fullName evidence="9">Uracil-DNA glycosylase superfamily protein</fullName>
    </submittedName>
</protein>
<reference evidence="12" key="3">
    <citation type="submission" date="2023-06" db="EMBL/GenBank/DDBJ databases">
        <title>Itaconate inhibition of nontuberculous mycobacteria.</title>
        <authorList>
            <person name="Spilker T."/>
        </authorList>
    </citation>
    <scope>NUCLEOTIDE SEQUENCE [LARGE SCALE GENOMIC DNA]</scope>
    <source>
        <strain evidence="12">FLAC1071</strain>
    </source>
</reference>
<gene>
    <name evidence="9" type="ORF">MYCOZU2_04921</name>
    <name evidence="10" type="ORF">QRB35_19305</name>
</gene>
<evidence type="ECO:0000256" key="6">
    <source>
        <dbReference type="ARBA" id="ARBA00023014"/>
    </source>
</evidence>
<reference evidence="9 11" key="1">
    <citation type="journal article" date="2017" name="Lancet Infect. Dis.">
        <title>Global outbreak of severe Mycobacterium chimaera disease after cardiac surgery: a molecular epidemiological study.</title>
        <authorList>
            <person name="van Ingen J."/>
            <person name="Kohl T."/>
            <person name="Kranzer K."/>
            <person name="Hasse B."/>
            <person name="Keller P."/>
            <person name="Szafranska A."/>
            <person name="Hillemann D."/>
            <person name="Chand M."/>
            <person name="Schreiber P."/>
            <person name="Sommerstein R."/>
            <person name="Berger C."/>
            <person name="Genoni M."/>
            <person name="Ruegg C."/>
            <person name="Troillet N."/>
            <person name="Widmer A.F."/>
            <person name="Becker S.L."/>
            <person name="Herrmann M."/>
            <person name="Eckmanns T."/>
            <person name="Haller S."/>
            <person name="Hoeller C."/>
            <person name="Debast S.B."/>
            <person name="Wolfhagen M.J."/>
            <person name="Hopman J."/>
            <person name="Kluytmans J."/>
            <person name="Langelaar M."/>
            <person name="Notermans D.W."/>
            <person name="ten Oever J."/>
            <person name="van den Barselaar P."/>
            <person name="Vonk A.B.A."/>
            <person name="Vos M.C."/>
            <person name="Ahmed N."/>
            <person name="Brown T."/>
            <person name="Crook D."/>
            <person name="Lamagni T."/>
            <person name="Phin N."/>
            <person name="Smith E.G."/>
            <person name="Zambon M."/>
            <person name="Serr A."/>
            <person name="Goetting T."/>
            <person name="Ebner W."/>
            <person name="Thuermer A."/>
            <person name="Utpatel C."/>
            <person name="Sproer C."/>
            <person name="Bunk B."/>
            <person name="Nubel U."/>
            <person name="Bloemberg G."/>
            <person name="Bottger E."/>
            <person name="Niemann S."/>
            <person name="Wagner D."/>
            <person name="Sax H."/>
        </authorList>
    </citation>
    <scope>NUCLEOTIDE SEQUENCE [LARGE SCALE GENOMIC DNA]</scope>
    <source>
        <strain evidence="9 11">ZUERICH-2</strain>
    </source>
</reference>
<dbReference type="PANTHER" id="PTHR33693">
    <property type="entry name" value="TYPE-5 URACIL-DNA GLYCOSYLASE"/>
    <property type="match status" value="1"/>
</dbReference>
<evidence type="ECO:0000256" key="2">
    <source>
        <dbReference type="ARBA" id="ARBA00022723"/>
    </source>
</evidence>
<keyword evidence="6" id="KW-0411">Iron-sulfur</keyword>
<dbReference type="AlphaFoldDB" id="A0A7U5MPD0"/>
<sequence>MTARRDEWADDIAACWRCPRLNLPGITGSAPGDGDERSLVMVVGQSVCGPCMATGIPFTGGSGRFIDTALDRAGRRRAGLFVTNVVHCHPPNNRASKDYEKANCAWFLRRELALVQPLLMVGVGDDTHDSLRKECRRALIIGWRRFATLPALPVAGPLVLCLPHPSHVKFWPKDEQEEWIDALAARHPMGIRGPQLRTDDDGRAIGRVTGAHARHVTGASAAMADIGNLA</sequence>
<dbReference type="GO" id="GO:0046872">
    <property type="term" value="F:metal ion binding"/>
    <property type="evidence" value="ECO:0007669"/>
    <property type="project" value="UniProtKB-KW"/>
</dbReference>
<evidence type="ECO:0000256" key="5">
    <source>
        <dbReference type="ARBA" id="ARBA00023004"/>
    </source>
</evidence>
<evidence type="ECO:0000313" key="10">
    <source>
        <dbReference type="EMBL" id="MDM3928164.1"/>
    </source>
</evidence>
<name>A0A7U5MPD0_MYCIT</name>
<keyword evidence="3" id="KW-0227">DNA damage</keyword>
<accession>A0A7U5MPD0</accession>
<evidence type="ECO:0000256" key="3">
    <source>
        <dbReference type="ARBA" id="ARBA00022763"/>
    </source>
</evidence>
<dbReference type="EMBL" id="JASZZX010000019">
    <property type="protein sequence ID" value="MDM3928164.1"/>
    <property type="molecule type" value="Genomic_DNA"/>
</dbReference>
<keyword evidence="2" id="KW-0479">Metal-binding</keyword>
<evidence type="ECO:0000313" key="11">
    <source>
        <dbReference type="Proteomes" id="UP000198286"/>
    </source>
</evidence>
<reference evidence="10 12" key="2">
    <citation type="submission" date="2023-06" db="EMBL/GenBank/DDBJ databases">
        <title>Itaconate inhibition of nontuberculous mycobacteria.</title>
        <authorList>
            <person name="Breen P."/>
            <person name="Zimbric M."/>
            <person name="Caverly L."/>
        </authorList>
    </citation>
    <scope>NUCLEOTIDE SEQUENCE [LARGE SCALE GENOMIC DNA]</scope>
    <source>
        <strain evidence="10 12">FLAC1071</strain>
    </source>
</reference>
<dbReference type="SUPFAM" id="SSF52141">
    <property type="entry name" value="Uracil-DNA glycosylase-like"/>
    <property type="match status" value="1"/>
</dbReference>
<dbReference type="Gene3D" id="3.40.470.10">
    <property type="entry name" value="Uracil-DNA glycosylase-like domain"/>
    <property type="match status" value="1"/>
</dbReference>
<dbReference type="RefSeq" id="WP_089152190.1">
    <property type="nucleotide sequence ID" value="NZ_CP015267.1"/>
</dbReference>
<feature type="domain" description="Uracil-DNA glycosylase-like" evidence="8">
    <location>
        <begin position="31"/>
        <end position="183"/>
    </location>
</feature>
<keyword evidence="5" id="KW-0408">Iron</keyword>
<proteinExistence type="predicted"/>
<dbReference type="Proteomes" id="UP001529272">
    <property type="component" value="Unassembled WGS sequence"/>
</dbReference>